<proteinExistence type="predicted"/>
<dbReference type="EMBL" id="BART01040913">
    <property type="protein sequence ID" value="GAH21668.1"/>
    <property type="molecule type" value="Genomic_DNA"/>
</dbReference>
<gene>
    <name evidence="1" type="ORF">S01H4_66240</name>
</gene>
<reference evidence="1" key="1">
    <citation type="journal article" date="2014" name="Front. Microbiol.">
        <title>High frequency of phylogenetically diverse reductive dehalogenase-homologous genes in deep subseafloor sedimentary metagenomes.</title>
        <authorList>
            <person name="Kawai M."/>
            <person name="Futagami T."/>
            <person name="Toyoda A."/>
            <person name="Takaki Y."/>
            <person name="Nishi S."/>
            <person name="Hori S."/>
            <person name="Arai W."/>
            <person name="Tsubouchi T."/>
            <person name="Morono Y."/>
            <person name="Uchiyama I."/>
            <person name="Ito T."/>
            <person name="Fujiyama A."/>
            <person name="Inagaki F."/>
            <person name="Takami H."/>
        </authorList>
    </citation>
    <scope>NUCLEOTIDE SEQUENCE</scope>
    <source>
        <strain evidence="1">Expedition CK06-06</strain>
    </source>
</reference>
<protein>
    <submittedName>
        <fullName evidence="1">Uncharacterized protein</fullName>
    </submittedName>
</protein>
<comment type="caution">
    <text evidence="1">The sequence shown here is derived from an EMBL/GenBank/DDBJ whole genome shotgun (WGS) entry which is preliminary data.</text>
</comment>
<evidence type="ECO:0000313" key="1">
    <source>
        <dbReference type="EMBL" id="GAH21668.1"/>
    </source>
</evidence>
<feature type="non-terminal residue" evidence="1">
    <location>
        <position position="82"/>
    </location>
</feature>
<organism evidence="1">
    <name type="scientific">marine sediment metagenome</name>
    <dbReference type="NCBI Taxonomy" id="412755"/>
    <lineage>
        <taxon>unclassified sequences</taxon>
        <taxon>metagenomes</taxon>
        <taxon>ecological metagenomes</taxon>
    </lineage>
</organism>
<sequence length="82" mass="9705">TTKRKGKLRPVALPLKYEPWARALVGWFEYRGEKKAFPFCMRSLQRVASRLFDGLHYPIEQYGERPAHWNPVCTHALRHIRA</sequence>
<dbReference type="AlphaFoldDB" id="X1FLM0"/>
<accession>X1FLM0</accession>
<feature type="non-terminal residue" evidence="1">
    <location>
        <position position="1"/>
    </location>
</feature>
<name>X1FLM0_9ZZZZ</name>